<evidence type="ECO:0000313" key="4">
    <source>
        <dbReference type="RefSeq" id="XP_056691710.1"/>
    </source>
</evidence>
<dbReference type="InterPro" id="IPR038630">
    <property type="entry name" value="L24e/L24_sf"/>
</dbReference>
<dbReference type="PANTHER" id="PTHR10792">
    <property type="entry name" value="60S RIBOSOMAL PROTEIN L24"/>
    <property type="match status" value="1"/>
</dbReference>
<sequence length="132" mass="15588">MRIEELELCVGFRLGGVYFVCGWGSSVHRYGRKQCFQVRTKLRHFTGAKIYLGRGIRFVRSDSQVFLFVNSKYKRYFYNRFKPSKLSWTAVYLKQHKNDILGEAVKRRRATKKPYSRSIVGATLEVIQKKRP</sequence>
<keyword evidence="3" id="KW-1185">Reference proteome</keyword>
<dbReference type="InterPro" id="IPR000988">
    <property type="entry name" value="Ribosomal_eL24-rel_N"/>
</dbReference>
<reference evidence="4" key="2">
    <citation type="submission" date="2025-08" db="UniProtKB">
        <authorList>
            <consortium name="RefSeq"/>
        </authorList>
    </citation>
    <scope>IDENTIFICATION</scope>
    <source>
        <tissue evidence="4">Leaf</tissue>
    </source>
</reference>
<reference evidence="3" key="1">
    <citation type="journal article" date="2021" name="Nat. Commun.">
        <title>Genomic analyses provide insights into spinach domestication and the genetic basis of agronomic traits.</title>
        <authorList>
            <person name="Cai X."/>
            <person name="Sun X."/>
            <person name="Xu C."/>
            <person name="Sun H."/>
            <person name="Wang X."/>
            <person name="Ge C."/>
            <person name="Zhang Z."/>
            <person name="Wang Q."/>
            <person name="Fei Z."/>
            <person name="Jiao C."/>
            <person name="Wang Q."/>
        </authorList>
    </citation>
    <scope>NUCLEOTIDE SEQUENCE [LARGE SCALE GENOMIC DNA]</scope>
    <source>
        <strain evidence="3">cv. Varoflay</strain>
    </source>
</reference>
<feature type="domain" description="Large ribosomal subunit protein eL24-related N-terminal" evidence="2">
    <location>
        <begin position="39"/>
        <end position="99"/>
    </location>
</feature>
<dbReference type="SUPFAM" id="SSF57716">
    <property type="entry name" value="Glucocorticoid receptor-like (DNA-binding domain)"/>
    <property type="match status" value="1"/>
</dbReference>
<name>A0ABM3R7X9_SPIOL</name>
<evidence type="ECO:0000256" key="1">
    <source>
        <dbReference type="ARBA" id="ARBA00005647"/>
    </source>
</evidence>
<evidence type="ECO:0000313" key="3">
    <source>
        <dbReference type="Proteomes" id="UP000813463"/>
    </source>
</evidence>
<dbReference type="Pfam" id="PF01246">
    <property type="entry name" value="Ribosomal_L24e"/>
    <property type="match status" value="1"/>
</dbReference>
<dbReference type="InterPro" id="IPR056366">
    <property type="entry name" value="Ribosomal_eL24"/>
</dbReference>
<evidence type="ECO:0000259" key="2">
    <source>
        <dbReference type="Pfam" id="PF01246"/>
    </source>
</evidence>
<dbReference type="Proteomes" id="UP000813463">
    <property type="component" value="Chromosome 2"/>
</dbReference>
<dbReference type="Gene3D" id="2.30.170.20">
    <property type="entry name" value="Ribosomal protein L24e"/>
    <property type="match status" value="1"/>
</dbReference>
<accession>A0ABM3R7X9</accession>
<dbReference type="Gene3D" id="6.10.250.1270">
    <property type="match status" value="1"/>
</dbReference>
<proteinExistence type="inferred from homology"/>
<comment type="similarity">
    <text evidence="1">Belongs to the eukaryotic ribosomal protein eL24 family.</text>
</comment>
<dbReference type="PANTHER" id="PTHR10792:SF51">
    <property type="entry name" value="LARGE RIBOSOMAL SUBUNIT PROTEIN EL24Y-RELATED"/>
    <property type="match status" value="1"/>
</dbReference>
<dbReference type="GeneID" id="110796100"/>
<gene>
    <name evidence="4" type="primary">LOC110796100</name>
</gene>
<protein>
    <submittedName>
        <fullName evidence="4">60S ribosomal protein L24-like</fullName>
    </submittedName>
</protein>
<organism evidence="3 4">
    <name type="scientific">Spinacia oleracea</name>
    <name type="common">Spinach</name>
    <dbReference type="NCBI Taxonomy" id="3562"/>
    <lineage>
        <taxon>Eukaryota</taxon>
        <taxon>Viridiplantae</taxon>
        <taxon>Streptophyta</taxon>
        <taxon>Embryophyta</taxon>
        <taxon>Tracheophyta</taxon>
        <taxon>Spermatophyta</taxon>
        <taxon>Magnoliopsida</taxon>
        <taxon>eudicotyledons</taxon>
        <taxon>Gunneridae</taxon>
        <taxon>Pentapetalae</taxon>
        <taxon>Caryophyllales</taxon>
        <taxon>Chenopodiaceae</taxon>
        <taxon>Chenopodioideae</taxon>
        <taxon>Anserineae</taxon>
        <taxon>Spinacia</taxon>
    </lineage>
</organism>
<dbReference type="RefSeq" id="XP_056691710.1">
    <property type="nucleotide sequence ID" value="XM_056835732.1"/>
</dbReference>